<dbReference type="CDD" id="cd04179">
    <property type="entry name" value="DPM_DPG-synthase_like"/>
    <property type="match status" value="1"/>
</dbReference>
<dbReference type="Proteomes" id="UP000178406">
    <property type="component" value="Unassembled WGS sequence"/>
</dbReference>
<dbReference type="Pfam" id="PF00535">
    <property type="entry name" value="Glycos_transf_2"/>
    <property type="match status" value="1"/>
</dbReference>
<sequence length="249" mass="28752">MINGKKVIAILPAYNAARTLKMTLDAIPRDIVDDVVLVDDASKDNTVEVARALGLKTFIHQQNRGYGGNQKTCYREALKLGADIIVMVHPDFQYDPTFIPELVRPIAMGEYDAVFGSRMLVRKNALLGWMPYWKFVANIFLTKLENFILGMRLTEYHSGFRAYSKKVLETLPFELNSDYFVFDTEIIVQMKIAGFRIKEIPISTRYFPEASMIGIWRSTQYGLGILHVLWKYIFYRIGLKDYAEFHIKK</sequence>
<dbReference type="EMBL" id="MFHQ01000009">
    <property type="protein sequence ID" value="OGF74614.1"/>
    <property type="molecule type" value="Genomic_DNA"/>
</dbReference>
<dbReference type="PANTHER" id="PTHR48090">
    <property type="entry name" value="UNDECAPRENYL-PHOSPHATE 4-DEOXY-4-FORMAMIDO-L-ARABINOSE TRANSFERASE-RELATED"/>
    <property type="match status" value="1"/>
</dbReference>
<dbReference type="Gene3D" id="3.90.550.10">
    <property type="entry name" value="Spore Coat Polysaccharide Biosynthesis Protein SpsA, Chain A"/>
    <property type="match status" value="1"/>
</dbReference>
<accession>A0A1F5WGB0</accession>
<dbReference type="GO" id="GO:0016740">
    <property type="term" value="F:transferase activity"/>
    <property type="evidence" value="ECO:0007669"/>
    <property type="project" value="UniProtKB-KW"/>
</dbReference>
<dbReference type="InterPro" id="IPR050256">
    <property type="entry name" value="Glycosyltransferase_2"/>
</dbReference>
<dbReference type="SUPFAM" id="SSF53448">
    <property type="entry name" value="Nucleotide-diphospho-sugar transferases"/>
    <property type="match status" value="1"/>
</dbReference>
<keyword evidence="2" id="KW-0808">Transferase</keyword>
<dbReference type="InterPro" id="IPR001173">
    <property type="entry name" value="Glyco_trans_2-like"/>
</dbReference>
<name>A0A1F5WGB0_9BACT</name>
<dbReference type="InterPro" id="IPR029044">
    <property type="entry name" value="Nucleotide-diphossugar_trans"/>
</dbReference>
<organism evidence="2 3">
    <name type="scientific">Candidatus Giovannonibacteria bacterium RIFCSPHIGHO2_02_FULL_46_20</name>
    <dbReference type="NCBI Taxonomy" id="1798338"/>
    <lineage>
        <taxon>Bacteria</taxon>
        <taxon>Candidatus Giovannoniibacteriota</taxon>
    </lineage>
</organism>
<evidence type="ECO:0000313" key="3">
    <source>
        <dbReference type="Proteomes" id="UP000178406"/>
    </source>
</evidence>
<dbReference type="STRING" id="1798338.A3J56_02395"/>
<proteinExistence type="predicted"/>
<dbReference type="AlphaFoldDB" id="A0A1F5WGB0"/>
<evidence type="ECO:0000259" key="1">
    <source>
        <dbReference type="Pfam" id="PF00535"/>
    </source>
</evidence>
<feature type="domain" description="Glycosyltransferase 2-like" evidence="1">
    <location>
        <begin position="10"/>
        <end position="170"/>
    </location>
</feature>
<protein>
    <submittedName>
        <fullName evidence="2">Glycosyl transferase family 2</fullName>
    </submittedName>
</protein>
<dbReference type="PANTHER" id="PTHR48090:SF7">
    <property type="entry name" value="RFBJ PROTEIN"/>
    <property type="match status" value="1"/>
</dbReference>
<evidence type="ECO:0000313" key="2">
    <source>
        <dbReference type="EMBL" id="OGF74614.1"/>
    </source>
</evidence>
<gene>
    <name evidence="2" type="ORF">A3J56_02395</name>
</gene>
<reference evidence="2 3" key="1">
    <citation type="journal article" date="2016" name="Nat. Commun.">
        <title>Thousands of microbial genomes shed light on interconnected biogeochemical processes in an aquifer system.</title>
        <authorList>
            <person name="Anantharaman K."/>
            <person name="Brown C.T."/>
            <person name="Hug L.A."/>
            <person name="Sharon I."/>
            <person name="Castelle C.J."/>
            <person name="Probst A.J."/>
            <person name="Thomas B.C."/>
            <person name="Singh A."/>
            <person name="Wilkins M.J."/>
            <person name="Karaoz U."/>
            <person name="Brodie E.L."/>
            <person name="Williams K.H."/>
            <person name="Hubbard S.S."/>
            <person name="Banfield J.F."/>
        </authorList>
    </citation>
    <scope>NUCLEOTIDE SEQUENCE [LARGE SCALE GENOMIC DNA]</scope>
</reference>
<comment type="caution">
    <text evidence="2">The sequence shown here is derived from an EMBL/GenBank/DDBJ whole genome shotgun (WGS) entry which is preliminary data.</text>
</comment>